<dbReference type="Proteomes" id="UP000000599">
    <property type="component" value="Chromosome C"/>
</dbReference>
<dbReference type="SUPFAM" id="SSF81296">
    <property type="entry name" value="E set domains"/>
    <property type="match status" value="1"/>
</dbReference>
<reference evidence="2 3" key="1">
    <citation type="journal article" date="2004" name="Nature">
        <title>Genome evolution in yeasts.</title>
        <authorList>
            <consortium name="Genolevures"/>
            <person name="Dujon B."/>
            <person name="Sherman D."/>
            <person name="Fischer G."/>
            <person name="Durrens P."/>
            <person name="Casaregola S."/>
            <person name="Lafontaine I."/>
            <person name="de Montigny J."/>
            <person name="Marck C."/>
            <person name="Neuveglise C."/>
            <person name="Talla E."/>
            <person name="Goffard N."/>
            <person name="Frangeul L."/>
            <person name="Aigle M."/>
            <person name="Anthouard V."/>
            <person name="Babour A."/>
            <person name="Barbe V."/>
            <person name="Barnay S."/>
            <person name="Blanchin S."/>
            <person name="Beckerich J.M."/>
            <person name="Beyne E."/>
            <person name="Bleykasten C."/>
            <person name="Boisrame A."/>
            <person name="Boyer J."/>
            <person name="Cattolico L."/>
            <person name="Confanioleri F."/>
            <person name="de Daruvar A."/>
            <person name="Despons L."/>
            <person name="Fabre E."/>
            <person name="Fairhead C."/>
            <person name="Ferry-Dumazet H."/>
            <person name="Groppi A."/>
            <person name="Hantraye F."/>
            <person name="Hennequin C."/>
            <person name="Jauniaux N."/>
            <person name="Joyet P."/>
            <person name="Kachouri R."/>
            <person name="Kerrest A."/>
            <person name="Koszul R."/>
            <person name="Lemaire M."/>
            <person name="Lesur I."/>
            <person name="Ma L."/>
            <person name="Muller H."/>
            <person name="Nicaud J.M."/>
            <person name="Nikolski M."/>
            <person name="Oztas S."/>
            <person name="Ozier-Kalogeropoulos O."/>
            <person name="Pellenz S."/>
            <person name="Potier S."/>
            <person name="Richard G.F."/>
            <person name="Straub M.L."/>
            <person name="Suleau A."/>
            <person name="Swennene D."/>
            <person name="Tekaia F."/>
            <person name="Wesolowski-Louvel M."/>
            <person name="Westhof E."/>
            <person name="Wirth B."/>
            <person name="Zeniou-Meyer M."/>
            <person name="Zivanovic I."/>
            <person name="Bolotin-Fukuhara M."/>
            <person name="Thierry A."/>
            <person name="Bouchier C."/>
            <person name="Caudron B."/>
            <person name="Scarpelli C."/>
            <person name="Gaillardin C."/>
            <person name="Weissenbach J."/>
            <person name="Wincker P."/>
            <person name="Souciet J.L."/>
        </authorList>
    </citation>
    <scope>NUCLEOTIDE SEQUENCE [LARGE SCALE GENOMIC DNA]</scope>
    <source>
        <strain evidence="3">ATCC 36239 / CBS 767 / BCRC 21394 / JCM 1990 / NBRC 0083 / IGC 2968</strain>
    </source>
</reference>
<proteinExistence type="predicted"/>
<evidence type="ECO:0000313" key="3">
    <source>
        <dbReference type="Proteomes" id="UP000000599"/>
    </source>
</evidence>
<keyword evidence="3" id="KW-1185">Reference proteome</keyword>
<evidence type="ECO:0000313" key="2">
    <source>
        <dbReference type="EMBL" id="CAG85723.2"/>
    </source>
</evidence>
<dbReference type="HOGENOM" id="CLU_625590_0_0_1"/>
<dbReference type="GeneID" id="2900734"/>
<dbReference type="AlphaFoldDB" id="Q6BVR8"/>
<name>Q6BVR8_DEBHA</name>
<gene>
    <name evidence="2" type="ordered locus">DEHA2C00484g</name>
</gene>
<dbReference type="InterPro" id="IPR011021">
    <property type="entry name" value="Arrestin-like_N"/>
</dbReference>
<dbReference type="OrthoDB" id="4010698at2759"/>
<dbReference type="OMA" id="IEANAKW"/>
<evidence type="ECO:0000259" key="1">
    <source>
        <dbReference type="Pfam" id="PF00339"/>
    </source>
</evidence>
<dbReference type="KEGG" id="dha:DEHA2C00484g"/>
<protein>
    <submittedName>
        <fullName evidence="2">DEHA2C00484p</fullName>
    </submittedName>
</protein>
<dbReference type="EMBL" id="CR382135">
    <property type="protein sequence ID" value="CAG85723.2"/>
    <property type="molecule type" value="Genomic_DNA"/>
</dbReference>
<feature type="domain" description="Arrestin-like N-terminal" evidence="1">
    <location>
        <begin position="14"/>
        <end position="129"/>
    </location>
</feature>
<dbReference type="InParanoid" id="Q6BVR8"/>
<dbReference type="Pfam" id="PF00339">
    <property type="entry name" value="Arrestin_N"/>
    <property type="match status" value="1"/>
</dbReference>
<dbReference type="InterPro" id="IPR014756">
    <property type="entry name" value="Ig_E-set"/>
</dbReference>
<dbReference type="RefSeq" id="XP_457701.2">
    <property type="nucleotide sequence ID" value="XM_457701.1"/>
</dbReference>
<accession>Q6BVR8</accession>
<organism evidence="2 3">
    <name type="scientific">Debaryomyces hansenii (strain ATCC 36239 / CBS 767 / BCRC 21394 / JCM 1990 / NBRC 0083 / IGC 2968)</name>
    <name type="common">Yeast</name>
    <name type="synonym">Torulaspora hansenii</name>
    <dbReference type="NCBI Taxonomy" id="284592"/>
    <lineage>
        <taxon>Eukaryota</taxon>
        <taxon>Fungi</taxon>
        <taxon>Dikarya</taxon>
        <taxon>Ascomycota</taxon>
        <taxon>Saccharomycotina</taxon>
        <taxon>Pichiomycetes</taxon>
        <taxon>Debaryomycetaceae</taxon>
        <taxon>Debaryomyces</taxon>
    </lineage>
</organism>
<dbReference type="InterPro" id="IPR014752">
    <property type="entry name" value="Arrestin-like_C"/>
</dbReference>
<dbReference type="VEuPathDB" id="FungiDB:DEHA2C00484g"/>
<sequence>MFSKVQLQILVDDSIIYKPNDTVTGSLIIKAKKSFDLRVISLRFFGMLHTTYIERIVIRDTYSQENGNIDTNTRTKYIHHEEPHHLFMETEKFNSTLNLERFAEDEIKEYSFNFVFPSSATCHECGKHSTLPPTINRVEGDSMILSAYYSLEAEVVPDSRFSTSSRCQKILNFQPVGDESLITVLRNSSEIPKQTVVWRSKLKKIVDERYLELYDDNHEIKDSSTISSLMSISSPLRKPHRNTRAIRGIFNKNYRSEIYDKLVGDVKLEVELILVSKLFNNSTNISDTLKLFIRSRIEDLRPNFLLYCDESSQLGSFVITDISLSITSNYSIFAQGHRGFVKRTTPILKKFYGYELTFDLIDFLPSINDPLVREWKIPIEKLFSNEKMNLSSILLGPNYSSACGALELTHTIDLSLGIASNIEESPQYSNFSSDIVLV</sequence>
<dbReference type="Gene3D" id="2.60.40.640">
    <property type="match status" value="1"/>
</dbReference>